<proteinExistence type="predicted"/>
<dbReference type="EMBL" id="AXCN02000252">
    <property type="status" value="NOT_ANNOTATED_CDS"/>
    <property type="molecule type" value="Genomic_DNA"/>
</dbReference>
<evidence type="ECO:0000313" key="2">
    <source>
        <dbReference type="EnsemblMetazoa" id="AFAF001625-PA"/>
    </source>
</evidence>
<reference evidence="3" key="1">
    <citation type="submission" date="2014-01" db="EMBL/GenBank/DDBJ databases">
        <title>The Genome Sequence of Anopheles farauti FAR1 (V2).</title>
        <authorList>
            <consortium name="The Broad Institute Genomics Platform"/>
            <person name="Neafsey D.E."/>
            <person name="Besansky N."/>
            <person name="Howell P."/>
            <person name="Walton C."/>
            <person name="Young S.K."/>
            <person name="Zeng Q."/>
            <person name="Gargeya S."/>
            <person name="Fitzgerald M."/>
            <person name="Haas B."/>
            <person name="Abouelleil A."/>
            <person name="Allen A.W."/>
            <person name="Alvarado L."/>
            <person name="Arachchi H.M."/>
            <person name="Berlin A.M."/>
            <person name="Chapman S.B."/>
            <person name="Gainer-Dewar J."/>
            <person name="Goldberg J."/>
            <person name="Griggs A."/>
            <person name="Gujja S."/>
            <person name="Hansen M."/>
            <person name="Howarth C."/>
            <person name="Imamovic A."/>
            <person name="Ireland A."/>
            <person name="Larimer J."/>
            <person name="McCowan C."/>
            <person name="Murphy C."/>
            <person name="Pearson M."/>
            <person name="Poon T.W."/>
            <person name="Priest M."/>
            <person name="Roberts A."/>
            <person name="Saif S."/>
            <person name="Shea T."/>
            <person name="Sisk P."/>
            <person name="Sykes S."/>
            <person name="Wortman J."/>
            <person name="Nusbaum C."/>
            <person name="Birren B."/>
        </authorList>
    </citation>
    <scope>NUCLEOTIDE SEQUENCE [LARGE SCALE GENOMIC DNA]</scope>
    <source>
        <strain evidence="3">FAR1</strain>
    </source>
</reference>
<evidence type="ECO:0000256" key="1">
    <source>
        <dbReference type="SAM" id="MobiDB-lite"/>
    </source>
</evidence>
<dbReference type="EnsemblMetazoa" id="AFAF001625-RA">
    <property type="protein sequence ID" value="AFAF001625-PA"/>
    <property type="gene ID" value="AFAF001625"/>
</dbReference>
<sequence length="294" mass="30678">MADTAKDVDGAVWKMRQPRVWSIRCGVFPLHYPIGSGTTPVFGADVHYSSPGARSISSKSFRGSVAVLRPPVGVPSAFRTIDGLDRPDCILIIVAAGGCCGVPVAGMLPYVNGRESSRACSRSRIVPPAAVAYALSSGVSRPLSLGGGVSVVVVLDVSYISSSRSFASLTVASGVRDRLSSARGCCPAVGVVDVVTGSWADTYGRHRQEFKLKLTETGPYENALLLTELAPPTLGFECECEKGWPHSVTGGLGPVLGDRCPREGCGDVFAPKMSKPAVDRSANESAQPEPRGGG</sequence>
<accession>A0A182Q274</accession>
<name>A0A182Q274_9DIPT</name>
<evidence type="ECO:0000313" key="3">
    <source>
        <dbReference type="Proteomes" id="UP000075886"/>
    </source>
</evidence>
<dbReference type="AlphaFoldDB" id="A0A182Q274"/>
<dbReference type="VEuPathDB" id="VectorBase:AFAF001625"/>
<keyword evidence="3" id="KW-1185">Reference proteome</keyword>
<organism evidence="2 3">
    <name type="scientific">Anopheles farauti</name>
    <dbReference type="NCBI Taxonomy" id="69004"/>
    <lineage>
        <taxon>Eukaryota</taxon>
        <taxon>Metazoa</taxon>
        <taxon>Ecdysozoa</taxon>
        <taxon>Arthropoda</taxon>
        <taxon>Hexapoda</taxon>
        <taxon>Insecta</taxon>
        <taxon>Pterygota</taxon>
        <taxon>Neoptera</taxon>
        <taxon>Endopterygota</taxon>
        <taxon>Diptera</taxon>
        <taxon>Nematocera</taxon>
        <taxon>Culicoidea</taxon>
        <taxon>Culicidae</taxon>
        <taxon>Anophelinae</taxon>
        <taxon>Anopheles</taxon>
    </lineage>
</organism>
<reference evidence="2" key="2">
    <citation type="submission" date="2020-05" db="UniProtKB">
        <authorList>
            <consortium name="EnsemblMetazoa"/>
        </authorList>
    </citation>
    <scope>IDENTIFICATION</scope>
    <source>
        <strain evidence="2">FAR1</strain>
    </source>
</reference>
<protein>
    <submittedName>
        <fullName evidence="2">Uncharacterized protein</fullName>
    </submittedName>
</protein>
<dbReference type="Proteomes" id="UP000075886">
    <property type="component" value="Unassembled WGS sequence"/>
</dbReference>
<feature type="region of interest" description="Disordered" evidence="1">
    <location>
        <begin position="271"/>
        <end position="294"/>
    </location>
</feature>